<dbReference type="GO" id="GO:0005886">
    <property type="term" value="C:plasma membrane"/>
    <property type="evidence" value="ECO:0007669"/>
    <property type="project" value="UniProtKB-SubCell"/>
</dbReference>
<evidence type="ECO:0000256" key="1">
    <source>
        <dbReference type="ARBA" id="ARBA00004651"/>
    </source>
</evidence>
<dbReference type="Pfam" id="PF13520">
    <property type="entry name" value="AA_permease_2"/>
    <property type="match status" value="1"/>
</dbReference>
<reference evidence="7" key="1">
    <citation type="submission" date="2020-05" db="EMBL/GenBank/DDBJ databases">
        <authorList>
            <person name="Chiriac C."/>
            <person name="Salcher M."/>
            <person name="Ghai R."/>
            <person name="Kavagutti S V."/>
        </authorList>
    </citation>
    <scope>NUCLEOTIDE SEQUENCE</scope>
</reference>
<feature type="transmembrane region" description="Helical" evidence="6">
    <location>
        <begin position="94"/>
        <end position="113"/>
    </location>
</feature>
<protein>
    <submittedName>
        <fullName evidence="7">Unannotated protein</fullName>
    </submittedName>
</protein>
<dbReference type="PANTHER" id="PTHR42770:SF7">
    <property type="entry name" value="MEMBRANE PROTEIN"/>
    <property type="match status" value="1"/>
</dbReference>
<feature type="transmembrane region" description="Helical" evidence="6">
    <location>
        <begin position="26"/>
        <end position="43"/>
    </location>
</feature>
<keyword evidence="3 6" id="KW-0812">Transmembrane</keyword>
<evidence type="ECO:0000313" key="7">
    <source>
        <dbReference type="EMBL" id="CAB4696375.1"/>
    </source>
</evidence>
<dbReference type="GO" id="GO:0022857">
    <property type="term" value="F:transmembrane transporter activity"/>
    <property type="evidence" value="ECO:0007669"/>
    <property type="project" value="InterPro"/>
</dbReference>
<feature type="transmembrane region" description="Helical" evidence="6">
    <location>
        <begin position="55"/>
        <end position="74"/>
    </location>
</feature>
<sequence length="484" mass="51084">MSSSATDQIDVNGPEPDLKRVMGPKLLLLFIVGDILGSGVYAVTGKLAGQVGGIAWLPFLVAFVVATLTAFSYLELVTKYPQAAGAALYAHKAFGVHFVTFLVAFTVVCSGITSASTSSGLLSANLLLGLDEILPGIPTGSTATLLVALAFMIVRAAITLRGVGESVKFNVVLTIVEMAALAIVIGIGLWVVGKGDGDLSRVTVFESPDEKGLFAAVTIATAIAFFSMVGFEDSVNMVEETQEPEKIFPKMMLTGLGIAVIIYMLVAVSVVAVIPAGQIASPQNPEAGVLLDVVRIGAPDIPIDKIFPFMTVFAVANTALINMLMASRLIYGMASQDVLPRSLGRVSATRRSPYAAIVFTTALALVLIIVVRTQAESTIVSALSGTTSLLLLAVFTVVNVCCLVLRRDPQPSRFRAPTAVPVIGALTCAFLLGPWARLEADYVQYKIAAGLLALGVVLWLGTWLTNRGIRAQKTGFRDIDHLEK</sequence>
<dbReference type="Gene3D" id="1.20.1740.10">
    <property type="entry name" value="Amino acid/polyamine transporter I"/>
    <property type="match status" value="1"/>
</dbReference>
<dbReference type="PANTHER" id="PTHR42770">
    <property type="entry name" value="AMINO ACID TRANSPORTER-RELATED"/>
    <property type="match status" value="1"/>
</dbReference>
<evidence type="ECO:0000256" key="3">
    <source>
        <dbReference type="ARBA" id="ARBA00022692"/>
    </source>
</evidence>
<proteinExistence type="predicted"/>
<feature type="transmembrane region" description="Helical" evidence="6">
    <location>
        <begin position="170"/>
        <end position="192"/>
    </location>
</feature>
<feature type="transmembrane region" description="Helical" evidence="6">
    <location>
        <begin position="252"/>
        <end position="274"/>
    </location>
</feature>
<name>A0A6J6PHU7_9ZZZZ</name>
<keyword evidence="5 6" id="KW-0472">Membrane</keyword>
<feature type="transmembrane region" description="Helical" evidence="6">
    <location>
        <begin position="133"/>
        <end position="158"/>
    </location>
</feature>
<dbReference type="AlphaFoldDB" id="A0A6J6PHU7"/>
<gene>
    <name evidence="7" type="ORF">UFOPK2579_00695</name>
</gene>
<dbReference type="InterPro" id="IPR002293">
    <property type="entry name" value="AA/rel_permease1"/>
</dbReference>
<feature type="transmembrane region" description="Helical" evidence="6">
    <location>
        <begin position="383"/>
        <end position="405"/>
    </location>
</feature>
<feature type="transmembrane region" description="Helical" evidence="6">
    <location>
        <begin position="306"/>
        <end position="331"/>
    </location>
</feature>
<evidence type="ECO:0000256" key="4">
    <source>
        <dbReference type="ARBA" id="ARBA00022989"/>
    </source>
</evidence>
<organism evidence="7">
    <name type="scientific">freshwater metagenome</name>
    <dbReference type="NCBI Taxonomy" id="449393"/>
    <lineage>
        <taxon>unclassified sequences</taxon>
        <taxon>metagenomes</taxon>
        <taxon>ecological metagenomes</taxon>
    </lineage>
</organism>
<comment type="subcellular location">
    <subcellularLocation>
        <location evidence="1">Cell membrane</location>
        <topology evidence="1">Multi-pass membrane protein</topology>
    </subcellularLocation>
</comment>
<dbReference type="InterPro" id="IPR050367">
    <property type="entry name" value="APC_superfamily"/>
</dbReference>
<dbReference type="PIRSF" id="PIRSF006060">
    <property type="entry name" value="AA_transporter"/>
    <property type="match status" value="1"/>
</dbReference>
<dbReference type="EMBL" id="CAEZXR010000060">
    <property type="protein sequence ID" value="CAB4696375.1"/>
    <property type="molecule type" value="Genomic_DNA"/>
</dbReference>
<evidence type="ECO:0000256" key="2">
    <source>
        <dbReference type="ARBA" id="ARBA00022475"/>
    </source>
</evidence>
<keyword evidence="4 6" id="KW-1133">Transmembrane helix</keyword>
<feature type="transmembrane region" description="Helical" evidence="6">
    <location>
        <begin position="352"/>
        <end position="371"/>
    </location>
</feature>
<feature type="transmembrane region" description="Helical" evidence="6">
    <location>
        <begin position="212"/>
        <end position="231"/>
    </location>
</feature>
<feature type="transmembrane region" description="Helical" evidence="6">
    <location>
        <begin position="417"/>
        <end position="436"/>
    </location>
</feature>
<accession>A0A6J6PHU7</accession>
<keyword evidence="2" id="KW-1003">Cell membrane</keyword>
<feature type="transmembrane region" description="Helical" evidence="6">
    <location>
        <begin position="442"/>
        <end position="464"/>
    </location>
</feature>
<evidence type="ECO:0000256" key="6">
    <source>
        <dbReference type="SAM" id="Phobius"/>
    </source>
</evidence>
<evidence type="ECO:0000256" key="5">
    <source>
        <dbReference type="ARBA" id="ARBA00023136"/>
    </source>
</evidence>